<feature type="region of interest" description="Disordered" evidence="1">
    <location>
        <begin position="683"/>
        <end position="815"/>
    </location>
</feature>
<feature type="compositionally biased region" description="Polar residues" evidence="1">
    <location>
        <begin position="1441"/>
        <end position="1451"/>
    </location>
</feature>
<feature type="region of interest" description="Disordered" evidence="1">
    <location>
        <begin position="199"/>
        <end position="219"/>
    </location>
</feature>
<dbReference type="OrthoDB" id="2804751at2759"/>
<feature type="compositionally biased region" description="Acidic residues" evidence="1">
    <location>
        <begin position="771"/>
        <end position="780"/>
    </location>
</feature>
<feature type="region of interest" description="Disordered" evidence="1">
    <location>
        <begin position="258"/>
        <end position="281"/>
    </location>
</feature>
<feature type="compositionally biased region" description="Polar residues" evidence="1">
    <location>
        <begin position="850"/>
        <end position="861"/>
    </location>
</feature>
<feature type="compositionally biased region" description="Basic and acidic residues" evidence="1">
    <location>
        <begin position="1311"/>
        <end position="1320"/>
    </location>
</feature>
<feature type="compositionally biased region" description="Acidic residues" evidence="1">
    <location>
        <begin position="1240"/>
        <end position="1249"/>
    </location>
</feature>
<sequence length="1491" mass="155320">MDSLPVENGHANGLIDPILQENGADVAPSKAEELVTARARVEDADKTGDALVDVEAETPHPQLISEDQKTPNELKELAKKIPNAPIVGEEPDLTLMDALLPASAMNSGDSLKASSDEIEINEADPAPVSAPSADALPILEDATSKVPEDVLVDDAVPEANASAPGAVEDSENVSLVEVPSSAAAQTPVVIPDAIEVVEAETSPEDPASIGTADDLAADIEPTEDVVATPRVHLEEEVNDPKTLEEPSNEVAPADIVAESPSVPDVQPIDESSVTPEDSAAFEAKEDAVETFAEDKIPATDAAAIVGEAPVETLTTPSYEEPVVEEAEEIPAGFPEPEAAASAEQSEVQPGEDVTVQEMASDLVEPIVDEVDSVPTTLEAESEPIAAQPLEEQEEHSEEVAETDADVLPVDTTVDSLIDADTVTPSKPVEELSEQPAVAEEPAVEELFEEPAEKTIDVVPAVEESIEEPSVEEAVEQPTAEMSLDEYPNSQTSEASVEEPAITESDNGPVIEETVEPSDASEEQPAVESSAVEETVEQAIEETVLPVSEEETAPPAIEETVEVPAEEKEVTVDEQEISLDEQEVAAEKAMEDLPAVAAAPVEEIAAPPSSDETVAAVEEHAPVTLASPEEHDVVTEASFDDGTVPSLAEEATSLEDILTVDEPALVANDVDAPIEPVIADQIEEDQAEEASLPAVEEAPVATEETVEDVAPAIVEDAVDVDVPSNADISIPPAEVASEDADVSVESSEEDSLSSTADEIPAVAVEATSSLEESIDTAEEPATEPSQDPTPPNAPEEVEEAQAGSEPHEDVASPSEPVIDVAPLIVEPVDATPIDTASLGPASPIERPKSPWTPSYSVTSQGPGLTPEDEIPAIDDAVLEETPASQTLEAAPTTASTLAVSDAPAEVPRPTSPWTPSYSTSVQGSPAVYPTEPEEIVPSIPAESVALIAEVESAVEASVEQIIESAPSTEEDTPSVLEKDDVAQDAPAPTVEITEPAAVDDDIVVEPPVAEETLAIPTVAIQDSTESPAPVSERPPSPWTPSYSISQQGNRSSDNLLADAARSDVETVESAEVPGSGSFIDESAPTAQPELPRPTSPWTPSYSVSHLGTEETEPVSVDNSEDAIPEPADDKAESSASPIVVVEDTSSEEPAASDAPAADIERPWTPSYSVTQQGSASPAPGEPAALEETDPAGSQPEDDQEDEEEDDGDAKSLSAIIAPIAALTAATAGSNPASPLNQPSDLIEEKEEEGDSDAKGLSAIVPPIAALATAVASPDQLATPSEIERPWTPSYSVTSQGPGSPLPPPPSELPVLKSEEPVESKLEVPALSAPRPASPSWTPSYSVSSLGPSSPAVSAKEFLSSDSREAVDTLEPLPSPSGLSFPRDDDLTSLDTLSSLPESRKRVESSVSSVSSKYFPGGWFSRPSLVTETRRSLESAAGEFTPITPSKTETESLPATEATDAAESVEDDGSSTNSDESDESEDKKKRGSWCVVM</sequence>
<evidence type="ECO:0000256" key="1">
    <source>
        <dbReference type="SAM" id="MobiDB-lite"/>
    </source>
</evidence>
<feature type="compositionally biased region" description="Acidic residues" evidence="1">
    <location>
        <begin position="463"/>
        <end position="474"/>
    </location>
</feature>
<feature type="compositionally biased region" description="Polar residues" evidence="1">
    <location>
        <begin position="1038"/>
        <end position="1053"/>
    </location>
</feature>
<feature type="compositionally biased region" description="Low complexity" evidence="1">
    <location>
        <begin position="1209"/>
        <end position="1231"/>
    </location>
</feature>
<feature type="compositionally biased region" description="Polar residues" evidence="1">
    <location>
        <begin position="881"/>
        <end position="897"/>
    </location>
</feature>
<name>A0A0D7BRZ6_9AGAR</name>
<feature type="compositionally biased region" description="Low complexity" evidence="1">
    <location>
        <begin position="906"/>
        <end position="919"/>
    </location>
</feature>
<organism evidence="2 3">
    <name type="scientific">Cylindrobasidium torrendii FP15055 ss-10</name>
    <dbReference type="NCBI Taxonomy" id="1314674"/>
    <lineage>
        <taxon>Eukaryota</taxon>
        <taxon>Fungi</taxon>
        <taxon>Dikarya</taxon>
        <taxon>Basidiomycota</taxon>
        <taxon>Agaricomycotina</taxon>
        <taxon>Agaricomycetes</taxon>
        <taxon>Agaricomycetidae</taxon>
        <taxon>Agaricales</taxon>
        <taxon>Marasmiineae</taxon>
        <taxon>Physalacriaceae</taxon>
        <taxon>Cylindrobasidium</taxon>
    </lineage>
</organism>
<gene>
    <name evidence="2" type="ORF">CYLTODRAFT_417966</name>
</gene>
<proteinExistence type="predicted"/>
<feature type="compositionally biased region" description="Low complexity" evidence="1">
    <location>
        <begin position="1172"/>
        <end position="1182"/>
    </location>
</feature>
<keyword evidence="3" id="KW-1185">Reference proteome</keyword>
<dbReference type="STRING" id="1314674.A0A0D7BRZ6"/>
<feature type="region of interest" description="Disordered" evidence="1">
    <location>
        <begin position="830"/>
        <end position="933"/>
    </location>
</feature>
<feature type="compositionally biased region" description="Low complexity" evidence="1">
    <location>
        <begin position="329"/>
        <end position="343"/>
    </location>
</feature>
<reference evidence="2 3" key="1">
    <citation type="journal article" date="2015" name="Fungal Genet. Biol.">
        <title>Evolution of novel wood decay mechanisms in Agaricales revealed by the genome sequences of Fistulina hepatica and Cylindrobasidium torrendii.</title>
        <authorList>
            <person name="Floudas D."/>
            <person name="Held B.W."/>
            <person name="Riley R."/>
            <person name="Nagy L.G."/>
            <person name="Koehler G."/>
            <person name="Ransdell A.S."/>
            <person name="Younus H."/>
            <person name="Chow J."/>
            <person name="Chiniquy J."/>
            <person name="Lipzen A."/>
            <person name="Tritt A."/>
            <person name="Sun H."/>
            <person name="Haridas S."/>
            <person name="LaButti K."/>
            <person name="Ohm R.A."/>
            <person name="Kues U."/>
            <person name="Blanchette R.A."/>
            <person name="Grigoriev I.V."/>
            <person name="Minto R.E."/>
            <person name="Hibbett D.S."/>
        </authorList>
    </citation>
    <scope>NUCLEOTIDE SEQUENCE [LARGE SCALE GENOMIC DNA]</scope>
    <source>
        <strain evidence="2 3">FP15055 ss-10</strain>
    </source>
</reference>
<feature type="region of interest" description="Disordered" evidence="1">
    <location>
        <begin position="1270"/>
        <end position="1491"/>
    </location>
</feature>
<feature type="compositionally biased region" description="Acidic residues" evidence="1">
    <location>
        <begin position="735"/>
        <end position="750"/>
    </location>
</feature>
<feature type="compositionally biased region" description="Acidic residues" evidence="1">
    <location>
        <begin position="512"/>
        <end position="521"/>
    </location>
</feature>
<dbReference type="Proteomes" id="UP000054007">
    <property type="component" value="Unassembled WGS sequence"/>
</dbReference>
<dbReference type="EMBL" id="KN880444">
    <property type="protein sequence ID" value="KIY72381.1"/>
    <property type="molecule type" value="Genomic_DNA"/>
</dbReference>
<feature type="compositionally biased region" description="Low complexity" evidence="1">
    <location>
        <begin position="1323"/>
        <end position="1353"/>
    </location>
</feature>
<feature type="compositionally biased region" description="Acidic residues" evidence="1">
    <location>
        <begin position="1183"/>
        <end position="1206"/>
    </location>
</feature>
<evidence type="ECO:0000313" key="2">
    <source>
        <dbReference type="EMBL" id="KIY72381.1"/>
    </source>
</evidence>
<feature type="compositionally biased region" description="Low complexity" evidence="1">
    <location>
        <begin position="688"/>
        <end position="711"/>
    </location>
</feature>
<feature type="region of interest" description="Disordered" evidence="1">
    <location>
        <begin position="958"/>
        <end position="1256"/>
    </location>
</feature>
<feature type="compositionally biased region" description="Low complexity" evidence="1">
    <location>
        <begin position="1146"/>
        <end position="1156"/>
    </location>
</feature>
<feature type="compositionally biased region" description="Acidic residues" evidence="1">
    <location>
        <begin position="865"/>
        <end position="877"/>
    </location>
</feature>
<accession>A0A0D7BRZ6</accession>
<evidence type="ECO:0000313" key="3">
    <source>
        <dbReference type="Proteomes" id="UP000054007"/>
    </source>
</evidence>
<feature type="compositionally biased region" description="Acidic residues" evidence="1">
    <location>
        <begin position="390"/>
        <end position="404"/>
    </location>
</feature>
<feature type="region of interest" description="Disordered" evidence="1">
    <location>
        <begin position="375"/>
        <end position="530"/>
    </location>
</feature>
<feature type="compositionally biased region" description="Acidic residues" evidence="1">
    <location>
        <begin position="1461"/>
        <end position="1478"/>
    </location>
</feature>
<protein>
    <submittedName>
        <fullName evidence="2">Uncharacterized protein</fullName>
    </submittedName>
</protein>
<feature type="region of interest" description="Disordered" evidence="1">
    <location>
        <begin position="307"/>
        <end position="352"/>
    </location>
</feature>